<evidence type="ECO:0000256" key="2">
    <source>
        <dbReference type="ARBA" id="ARBA00023043"/>
    </source>
</evidence>
<dbReference type="EMBL" id="VJMH01005679">
    <property type="protein sequence ID" value="KAF0693601.1"/>
    <property type="molecule type" value="Genomic_DNA"/>
</dbReference>
<dbReference type="Gene3D" id="1.25.40.20">
    <property type="entry name" value="Ankyrin repeat-containing domain"/>
    <property type="match status" value="2"/>
</dbReference>
<name>A0A485L520_9STRA</name>
<dbReference type="SMART" id="SM00248">
    <property type="entry name" value="ANK"/>
    <property type="match status" value="4"/>
</dbReference>
<feature type="repeat" description="ANK" evidence="3">
    <location>
        <begin position="78"/>
        <end position="110"/>
    </location>
</feature>
<reference evidence="5 6" key="1">
    <citation type="submission" date="2019-03" db="EMBL/GenBank/DDBJ databases">
        <authorList>
            <person name="Gaulin E."/>
            <person name="Dumas B."/>
        </authorList>
    </citation>
    <scope>NUCLEOTIDE SEQUENCE [LARGE SCALE GENOMIC DNA]</scope>
    <source>
        <strain evidence="5">CBS 568.67</strain>
    </source>
</reference>
<reference evidence="4" key="2">
    <citation type="submission" date="2019-06" db="EMBL/GenBank/DDBJ databases">
        <title>Genomics analysis of Aphanomyces spp. identifies a new class of oomycete effector associated with host adaptation.</title>
        <authorList>
            <person name="Gaulin E."/>
        </authorList>
    </citation>
    <scope>NUCLEOTIDE SEQUENCE</scope>
    <source>
        <strain evidence="4">CBS 578.67</strain>
    </source>
</reference>
<dbReference type="InterPro" id="IPR050776">
    <property type="entry name" value="Ank_Repeat/CDKN_Inhibitor"/>
</dbReference>
<dbReference type="Pfam" id="PF12796">
    <property type="entry name" value="Ank_2"/>
    <property type="match status" value="1"/>
</dbReference>
<dbReference type="PROSITE" id="PS50297">
    <property type="entry name" value="ANK_REP_REGION"/>
    <property type="match status" value="2"/>
</dbReference>
<sequence length="156" mass="17319">MVAARMDRRQQELQNYALAEAAAHGDLLRVEATLDMGADANCRYQGFTPLYLAAMKDHHRVVQCLLRRGARTEVVCNKRRTAIMIAASRGRLKTVEVLLAFKANVDVKDERGATAWHLAVRNGHEGVAEMLRVAQKVISVPRTTLLLSKLRTSSPA</sequence>
<evidence type="ECO:0000313" key="6">
    <source>
        <dbReference type="Proteomes" id="UP000332933"/>
    </source>
</evidence>
<dbReference type="OrthoDB" id="194358at2759"/>
<dbReference type="EMBL" id="CAADRA010005700">
    <property type="protein sequence ID" value="VFT92268.1"/>
    <property type="molecule type" value="Genomic_DNA"/>
</dbReference>
<dbReference type="PROSITE" id="PS50088">
    <property type="entry name" value="ANK_REPEAT"/>
    <property type="match status" value="2"/>
</dbReference>
<feature type="repeat" description="ANK" evidence="3">
    <location>
        <begin position="45"/>
        <end position="77"/>
    </location>
</feature>
<proteinExistence type="predicted"/>
<dbReference type="GO" id="GO:0005634">
    <property type="term" value="C:nucleus"/>
    <property type="evidence" value="ECO:0007669"/>
    <property type="project" value="TreeGrafter"/>
</dbReference>
<protein>
    <submittedName>
        <fullName evidence="5">Aste57867_15466 protein</fullName>
    </submittedName>
</protein>
<keyword evidence="6" id="KW-1185">Reference proteome</keyword>
<dbReference type="Proteomes" id="UP000332933">
    <property type="component" value="Unassembled WGS sequence"/>
</dbReference>
<evidence type="ECO:0000313" key="5">
    <source>
        <dbReference type="EMBL" id="VFT92268.1"/>
    </source>
</evidence>
<evidence type="ECO:0000313" key="4">
    <source>
        <dbReference type="EMBL" id="KAF0693601.1"/>
    </source>
</evidence>
<dbReference type="InterPro" id="IPR036770">
    <property type="entry name" value="Ankyrin_rpt-contain_sf"/>
</dbReference>
<dbReference type="InterPro" id="IPR002110">
    <property type="entry name" value="Ankyrin_rpt"/>
</dbReference>
<dbReference type="AlphaFoldDB" id="A0A485L520"/>
<organism evidence="5 6">
    <name type="scientific">Aphanomyces stellatus</name>
    <dbReference type="NCBI Taxonomy" id="120398"/>
    <lineage>
        <taxon>Eukaryota</taxon>
        <taxon>Sar</taxon>
        <taxon>Stramenopiles</taxon>
        <taxon>Oomycota</taxon>
        <taxon>Saprolegniomycetes</taxon>
        <taxon>Saprolegniales</taxon>
        <taxon>Verrucalvaceae</taxon>
        <taxon>Aphanomyces</taxon>
    </lineage>
</organism>
<dbReference type="PANTHER" id="PTHR24201">
    <property type="entry name" value="ANK_REP_REGION DOMAIN-CONTAINING PROTEIN"/>
    <property type="match status" value="1"/>
</dbReference>
<accession>A0A485L520</accession>
<evidence type="ECO:0000256" key="1">
    <source>
        <dbReference type="ARBA" id="ARBA00022737"/>
    </source>
</evidence>
<evidence type="ECO:0000256" key="3">
    <source>
        <dbReference type="PROSITE-ProRule" id="PRU00023"/>
    </source>
</evidence>
<gene>
    <name evidence="5" type="primary">Aste57867_15466</name>
    <name evidence="4" type="ORF">As57867_015410</name>
    <name evidence="5" type="ORF">ASTE57867_15466</name>
</gene>
<keyword evidence="1" id="KW-0677">Repeat</keyword>
<keyword evidence="2 3" id="KW-0040">ANK repeat</keyword>
<dbReference type="SUPFAM" id="SSF48403">
    <property type="entry name" value="Ankyrin repeat"/>
    <property type="match status" value="1"/>
</dbReference>